<dbReference type="Proteomes" id="UP000246085">
    <property type="component" value="Chromosome BRAD3257"/>
</dbReference>
<organism evidence="5 6">
    <name type="scientific">Bradyrhizobium vignae</name>
    <dbReference type="NCBI Taxonomy" id="1549949"/>
    <lineage>
        <taxon>Bacteria</taxon>
        <taxon>Pseudomonadati</taxon>
        <taxon>Pseudomonadota</taxon>
        <taxon>Alphaproteobacteria</taxon>
        <taxon>Hyphomicrobiales</taxon>
        <taxon>Nitrobacteraceae</taxon>
        <taxon>Bradyrhizobium</taxon>
    </lineage>
</organism>
<dbReference type="PANTHER" id="PTHR30514">
    <property type="entry name" value="GLUCOKINASE"/>
    <property type="match status" value="1"/>
</dbReference>
<dbReference type="InterPro" id="IPR046348">
    <property type="entry name" value="SIS_dom_sf"/>
</dbReference>
<accession>A0A2U3QA69</accession>
<evidence type="ECO:0000256" key="2">
    <source>
        <dbReference type="ARBA" id="ARBA00023125"/>
    </source>
</evidence>
<dbReference type="GO" id="GO:0003677">
    <property type="term" value="F:DNA binding"/>
    <property type="evidence" value="ECO:0007669"/>
    <property type="project" value="UniProtKB-KW"/>
</dbReference>
<dbReference type="GO" id="GO:0003700">
    <property type="term" value="F:DNA-binding transcription factor activity"/>
    <property type="evidence" value="ECO:0007669"/>
    <property type="project" value="InterPro"/>
</dbReference>
<dbReference type="GO" id="GO:0097367">
    <property type="term" value="F:carbohydrate derivative binding"/>
    <property type="evidence" value="ECO:0007669"/>
    <property type="project" value="InterPro"/>
</dbReference>
<dbReference type="GO" id="GO:1901135">
    <property type="term" value="P:carbohydrate derivative metabolic process"/>
    <property type="evidence" value="ECO:0007669"/>
    <property type="project" value="InterPro"/>
</dbReference>
<keyword evidence="1" id="KW-0805">Transcription regulation</keyword>
<dbReference type="InterPro" id="IPR000281">
    <property type="entry name" value="HTH_RpiR"/>
</dbReference>
<dbReference type="InterPro" id="IPR036388">
    <property type="entry name" value="WH-like_DNA-bd_sf"/>
</dbReference>
<dbReference type="Gene3D" id="1.10.10.10">
    <property type="entry name" value="Winged helix-like DNA-binding domain superfamily/Winged helix DNA-binding domain"/>
    <property type="match status" value="1"/>
</dbReference>
<dbReference type="SUPFAM" id="SSF53697">
    <property type="entry name" value="SIS domain"/>
    <property type="match status" value="1"/>
</dbReference>
<dbReference type="PANTHER" id="PTHR30514:SF18">
    <property type="entry name" value="RPIR-FAMILY TRANSCRIPTIONAL REGULATOR"/>
    <property type="match status" value="1"/>
</dbReference>
<keyword evidence="3" id="KW-0804">Transcription</keyword>
<dbReference type="CDD" id="cd05013">
    <property type="entry name" value="SIS_RpiR"/>
    <property type="match status" value="1"/>
</dbReference>
<name>A0A2U3QA69_9BRAD</name>
<sequence>MGHPILRQSASAAIMTVRETIRRESANLTASERKISNAVLADYPFGALQTIQELAERTGVSAPSITRFVTKIGFAGYQEFQRQLIGELRESRRSPLELKATEKPGSRRAFLADYARRASDRLHEMSASVPQEQFDRILGLIADPSRAVFVLGGRVSDSIARFLSVHLKQIRPKVYHLPPNPEHWPDQLLAIRRQDVLVLFDFRRYQPDLQTLADIVARECRPSIVLITDKWMSPIARHSDHVVALPIEIETAWDTLVCALTLVEALIVKVSESNWSTTKKRLEAWDRLRLVPPGQPSEQKDDR</sequence>
<gene>
    <name evidence="5" type="ORF">BRAD3257_7620</name>
</gene>
<reference evidence="5 6" key="1">
    <citation type="submission" date="2018-03" db="EMBL/GenBank/DDBJ databases">
        <authorList>
            <person name="Gully D."/>
        </authorList>
    </citation>
    <scope>NUCLEOTIDE SEQUENCE [LARGE SCALE GENOMIC DNA]</scope>
    <source>
        <strain evidence="5">ORS3257</strain>
    </source>
</reference>
<evidence type="ECO:0000313" key="6">
    <source>
        <dbReference type="Proteomes" id="UP000246085"/>
    </source>
</evidence>
<evidence type="ECO:0000256" key="1">
    <source>
        <dbReference type="ARBA" id="ARBA00023015"/>
    </source>
</evidence>
<dbReference type="InterPro" id="IPR001347">
    <property type="entry name" value="SIS_dom"/>
</dbReference>
<dbReference type="Pfam" id="PF01418">
    <property type="entry name" value="HTH_6"/>
    <property type="match status" value="1"/>
</dbReference>
<evidence type="ECO:0000256" key="3">
    <source>
        <dbReference type="ARBA" id="ARBA00023163"/>
    </source>
</evidence>
<proteinExistence type="predicted"/>
<evidence type="ECO:0000313" key="5">
    <source>
        <dbReference type="EMBL" id="SPP98302.1"/>
    </source>
</evidence>
<dbReference type="PROSITE" id="PS51071">
    <property type="entry name" value="HTH_RPIR"/>
    <property type="match status" value="1"/>
</dbReference>
<dbReference type="InterPro" id="IPR047640">
    <property type="entry name" value="RpiR-like"/>
</dbReference>
<dbReference type="SUPFAM" id="SSF46689">
    <property type="entry name" value="Homeodomain-like"/>
    <property type="match status" value="1"/>
</dbReference>
<dbReference type="AlphaFoldDB" id="A0A2U3QA69"/>
<keyword evidence="2" id="KW-0238">DNA-binding</keyword>
<feature type="domain" description="HTH rpiR-type" evidence="4">
    <location>
        <begin position="15"/>
        <end position="91"/>
    </location>
</feature>
<dbReference type="InterPro" id="IPR009057">
    <property type="entry name" value="Homeodomain-like_sf"/>
</dbReference>
<dbReference type="EMBL" id="LS398110">
    <property type="protein sequence ID" value="SPP98302.1"/>
    <property type="molecule type" value="Genomic_DNA"/>
</dbReference>
<dbReference type="KEGG" id="bvz:BRAD3257_7620"/>
<dbReference type="Pfam" id="PF01380">
    <property type="entry name" value="SIS"/>
    <property type="match status" value="1"/>
</dbReference>
<evidence type="ECO:0000259" key="4">
    <source>
        <dbReference type="PROSITE" id="PS51071"/>
    </source>
</evidence>
<dbReference type="Gene3D" id="3.40.50.10490">
    <property type="entry name" value="Glucose-6-phosphate isomerase like protein, domain 1"/>
    <property type="match status" value="1"/>
</dbReference>
<protein>
    <recommendedName>
        <fullName evidence="4">HTH rpiR-type domain-containing protein</fullName>
    </recommendedName>
</protein>
<dbReference type="InterPro" id="IPR035472">
    <property type="entry name" value="RpiR-like_SIS"/>
</dbReference>